<keyword evidence="2" id="KW-1185">Reference proteome</keyword>
<gene>
    <name evidence="1" type="ORF">CVO96_14445</name>
</gene>
<proteinExistence type="predicted"/>
<reference evidence="1 2" key="1">
    <citation type="submission" date="2018-01" db="EMBL/GenBank/DDBJ databases">
        <title>Deinococcus koreensis sp. nov., a radiation-resistant bacterium isolated from river water.</title>
        <authorList>
            <person name="Choi A."/>
        </authorList>
    </citation>
    <scope>NUCLEOTIDE SEQUENCE [LARGE SCALE GENOMIC DNA]</scope>
    <source>
        <strain evidence="1 2">SJW1-2</strain>
    </source>
</reference>
<comment type="caution">
    <text evidence="1">The sequence shown here is derived from an EMBL/GenBank/DDBJ whole genome shotgun (WGS) entry which is preliminary data.</text>
</comment>
<accession>A0A2K3V0T2</accession>
<dbReference type="EMBL" id="PPPD01000001">
    <property type="protein sequence ID" value="PNY82394.1"/>
    <property type="molecule type" value="Genomic_DNA"/>
</dbReference>
<protein>
    <submittedName>
        <fullName evidence="1">Uncharacterized protein</fullName>
    </submittedName>
</protein>
<sequence length="88" mass="10441">MQHATEEVTGIAVTVQQRLLLQEWQGKRHQGFRIKLLIQHDPQVARLKLPQRFDQQALTAVYQARTKRRWLAVWPDTERLTKLIELSE</sequence>
<evidence type="ECO:0000313" key="2">
    <source>
        <dbReference type="Proteomes" id="UP000236379"/>
    </source>
</evidence>
<dbReference type="AlphaFoldDB" id="A0A2K3V0T2"/>
<organism evidence="1 2">
    <name type="scientific">Deinococcus koreensis</name>
    <dbReference type="NCBI Taxonomy" id="2054903"/>
    <lineage>
        <taxon>Bacteria</taxon>
        <taxon>Thermotogati</taxon>
        <taxon>Deinococcota</taxon>
        <taxon>Deinococci</taxon>
        <taxon>Deinococcales</taxon>
        <taxon>Deinococcaceae</taxon>
        <taxon>Deinococcus</taxon>
    </lineage>
</organism>
<dbReference type="Proteomes" id="UP000236379">
    <property type="component" value="Unassembled WGS sequence"/>
</dbReference>
<name>A0A2K3V0T2_9DEIO</name>
<evidence type="ECO:0000313" key="1">
    <source>
        <dbReference type="EMBL" id="PNY82394.1"/>
    </source>
</evidence>